<reference evidence="5" key="1">
    <citation type="submission" date="2022-11" db="UniProtKB">
        <authorList>
            <consortium name="WormBaseParasite"/>
        </authorList>
    </citation>
    <scope>IDENTIFICATION</scope>
</reference>
<dbReference type="AlphaFoldDB" id="A0A915IB07"/>
<dbReference type="WBParaSite" id="nRc.2.0.1.t10446-RA">
    <property type="protein sequence ID" value="nRc.2.0.1.t10446-RA"/>
    <property type="gene ID" value="nRc.2.0.1.g10446"/>
</dbReference>
<dbReference type="InterPro" id="IPR036770">
    <property type="entry name" value="Ankyrin_rpt-contain_sf"/>
</dbReference>
<feature type="repeat" description="ANK" evidence="3">
    <location>
        <begin position="34"/>
        <end position="64"/>
    </location>
</feature>
<dbReference type="GO" id="GO:0070531">
    <property type="term" value="C:BRCA1-A complex"/>
    <property type="evidence" value="ECO:0007669"/>
    <property type="project" value="TreeGrafter"/>
</dbReference>
<dbReference type="PROSITE" id="PS50297">
    <property type="entry name" value="ANK_REP_REGION"/>
    <property type="match status" value="1"/>
</dbReference>
<organism evidence="4 5">
    <name type="scientific">Romanomermis culicivorax</name>
    <name type="common">Nematode worm</name>
    <dbReference type="NCBI Taxonomy" id="13658"/>
    <lineage>
        <taxon>Eukaryota</taxon>
        <taxon>Metazoa</taxon>
        <taxon>Ecdysozoa</taxon>
        <taxon>Nematoda</taxon>
        <taxon>Enoplea</taxon>
        <taxon>Dorylaimia</taxon>
        <taxon>Mermithida</taxon>
        <taxon>Mermithoidea</taxon>
        <taxon>Mermithidae</taxon>
        <taxon>Romanomermis</taxon>
    </lineage>
</organism>
<dbReference type="InterPro" id="IPR002110">
    <property type="entry name" value="Ankyrin_rpt"/>
</dbReference>
<evidence type="ECO:0000313" key="4">
    <source>
        <dbReference type="Proteomes" id="UP000887565"/>
    </source>
</evidence>
<dbReference type="SUPFAM" id="SSF48403">
    <property type="entry name" value="Ankyrin repeat"/>
    <property type="match status" value="1"/>
</dbReference>
<evidence type="ECO:0000256" key="1">
    <source>
        <dbReference type="ARBA" id="ARBA00022737"/>
    </source>
</evidence>
<sequence>VKRRSFVRKAVKFPSRGTESLINNGAYIDACNNNGFTALHHACFNGNADVVSLLLRKGADVEYR</sequence>
<evidence type="ECO:0000313" key="5">
    <source>
        <dbReference type="WBParaSite" id="nRc.2.0.1.t10446-RA"/>
    </source>
</evidence>
<protein>
    <submittedName>
        <fullName evidence="5">Uncharacterized protein</fullName>
    </submittedName>
</protein>
<evidence type="ECO:0000256" key="2">
    <source>
        <dbReference type="ARBA" id="ARBA00023043"/>
    </source>
</evidence>
<dbReference type="PANTHER" id="PTHR24171:SF8">
    <property type="entry name" value="BRCA1-ASSOCIATED RING DOMAIN PROTEIN 1"/>
    <property type="match status" value="1"/>
</dbReference>
<name>A0A915IB07_ROMCU</name>
<dbReference type="GO" id="GO:0004842">
    <property type="term" value="F:ubiquitin-protein transferase activity"/>
    <property type="evidence" value="ECO:0007669"/>
    <property type="project" value="TreeGrafter"/>
</dbReference>
<dbReference type="GO" id="GO:0085020">
    <property type="term" value="P:protein K6-linked ubiquitination"/>
    <property type="evidence" value="ECO:0007669"/>
    <property type="project" value="TreeGrafter"/>
</dbReference>
<dbReference type="GO" id="GO:0031436">
    <property type="term" value="C:BRCA1-BARD1 complex"/>
    <property type="evidence" value="ECO:0007669"/>
    <property type="project" value="TreeGrafter"/>
</dbReference>
<dbReference type="PANTHER" id="PTHR24171">
    <property type="entry name" value="ANKYRIN REPEAT DOMAIN-CONTAINING PROTEIN 39-RELATED"/>
    <property type="match status" value="1"/>
</dbReference>
<keyword evidence="2 3" id="KW-0040">ANK repeat</keyword>
<dbReference type="PROSITE" id="PS50088">
    <property type="entry name" value="ANK_REPEAT"/>
    <property type="match status" value="1"/>
</dbReference>
<accession>A0A915IB07</accession>
<proteinExistence type="predicted"/>
<evidence type="ECO:0000256" key="3">
    <source>
        <dbReference type="PROSITE-ProRule" id="PRU00023"/>
    </source>
</evidence>
<dbReference type="SMART" id="SM00248">
    <property type="entry name" value="ANK"/>
    <property type="match status" value="1"/>
</dbReference>
<dbReference type="Proteomes" id="UP000887565">
    <property type="component" value="Unplaced"/>
</dbReference>
<dbReference type="Gene3D" id="1.25.40.20">
    <property type="entry name" value="Ankyrin repeat-containing domain"/>
    <property type="match status" value="1"/>
</dbReference>
<dbReference type="Pfam" id="PF13637">
    <property type="entry name" value="Ank_4"/>
    <property type="match status" value="1"/>
</dbReference>
<keyword evidence="1" id="KW-0677">Repeat</keyword>
<keyword evidence="4" id="KW-1185">Reference proteome</keyword>